<dbReference type="EMBL" id="BAAAKJ010000252">
    <property type="protein sequence ID" value="GAA1402698.1"/>
    <property type="molecule type" value="Genomic_DNA"/>
</dbReference>
<keyword evidence="4 6" id="KW-0949">S-adenosyl-L-methionine</keyword>
<dbReference type="PRINTS" id="PR00105">
    <property type="entry name" value="C5METTRFRASE"/>
</dbReference>
<evidence type="ECO:0000256" key="3">
    <source>
        <dbReference type="ARBA" id="ARBA00022679"/>
    </source>
</evidence>
<name>A0ABN1YAW5_9ACTN</name>
<gene>
    <name evidence="7" type="ORF">GCM10009639_46400</name>
</gene>
<keyword evidence="3 6" id="KW-0808">Transferase</keyword>
<dbReference type="PROSITE" id="PS51679">
    <property type="entry name" value="SAM_MT_C5"/>
    <property type="match status" value="1"/>
</dbReference>
<keyword evidence="8" id="KW-1185">Reference proteome</keyword>
<dbReference type="PANTHER" id="PTHR10629">
    <property type="entry name" value="CYTOSINE-SPECIFIC METHYLTRANSFERASE"/>
    <property type="match status" value="1"/>
</dbReference>
<dbReference type="InterPro" id="IPR050390">
    <property type="entry name" value="C5-Methyltransferase"/>
</dbReference>
<evidence type="ECO:0000256" key="4">
    <source>
        <dbReference type="ARBA" id="ARBA00022691"/>
    </source>
</evidence>
<feature type="active site" evidence="6">
    <location>
        <position position="72"/>
    </location>
</feature>
<evidence type="ECO:0000256" key="5">
    <source>
        <dbReference type="ARBA" id="ARBA00022747"/>
    </source>
</evidence>
<dbReference type="PROSITE" id="PS00094">
    <property type="entry name" value="C5_MTASE_1"/>
    <property type="match status" value="1"/>
</dbReference>
<dbReference type="InterPro" id="IPR018117">
    <property type="entry name" value="C5_DNA_meth_AS"/>
</dbReference>
<sequence>MNRHIIDLFAGPGGWSEGLRRLGHTDIGFEIDAAACATRTAAGHHTIRTDVATYPTAPLVGKVSGLIASPPCQTFSAAGLRAGNDDIALCHQALDDLTAGRDTRSALHSACADPRSLLAVEPLRYAFDTRPDWIALEEVPAVEPLFDHIARILRGLGYSTWVGVLNAADYGVPQTRRRAFLLASAVCPVTPPGPTHAATAEPESLFGPGRSPWVTMANALHLPVGDVITRGEHHGGGNRFATTGPSWALTARARSWTLRMGNRRHRPPGR</sequence>
<proteinExistence type="inferred from homology"/>
<accession>A0ABN1YAW5</accession>
<dbReference type="InterPro" id="IPR029063">
    <property type="entry name" value="SAM-dependent_MTases_sf"/>
</dbReference>
<reference evidence="7 8" key="1">
    <citation type="journal article" date="2019" name="Int. J. Syst. Evol. Microbiol.">
        <title>The Global Catalogue of Microorganisms (GCM) 10K type strain sequencing project: providing services to taxonomists for standard genome sequencing and annotation.</title>
        <authorList>
            <consortium name="The Broad Institute Genomics Platform"/>
            <consortium name="The Broad Institute Genome Sequencing Center for Infectious Disease"/>
            <person name="Wu L."/>
            <person name="Ma J."/>
        </authorList>
    </citation>
    <scope>NUCLEOTIDE SEQUENCE [LARGE SCALE GENOMIC DNA]</scope>
    <source>
        <strain evidence="7 8">JCM 12393</strain>
    </source>
</reference>
<comment type="caution">
    <text evidence="7">The sequence shown here is derived from an EMBL/GenBank/DDBJ whole genome shotgun (WGS) entry which is preliminary data.</text>
</comment>
<organism evidence="7 8">
    <name type="scientific">Kitasatospora putterlickiae</name>
    <dbReference type="NCBI Taxonomy" id="221725"/>
    <lineage>
        <taxon>Bacteria</taxon>
        <taxon>Bacillati</taxon>
        <taxon>Actinomycetota</taxon>
        <taxon>Actinomycetes</taxon>
        <taxon>Kitasatosporales</taxon>
        <taxon>Streptomycetaceae</taxon>
        <taxon>Kitasatospora</taxon>
    </lineage>
</organism>
<evidence type="ECO:0000313" key="8">
    <source>
        <dbReference type="Proteomes" id="UP001499863"/>
    </source>
</evidence>
<comment type="similarity">
    <text evidence="6">Belongs to the class I-like SAM-binding methyltransferase superfamily. C5-methyltransferase family.</text>
</comment>
<protein>
    <recommendedName>
        <fullName evidence="1">DNA (cytosine-5-)-methyltransferase</fullName>
        <ecNumber evidence="1">2.1.1.37</ecNumber>
    </recommendedName>
</protein>
<evidence type="ECO:0000256" key="1">
    <source>
        <dbReference type="ARBA" id="ARBA00011975"/>
    </source>
</evidence>
<dbReference type="InterPro" id="IPR001525">
    <property type="entry name" value="C5_MeTfrase"/>
</dbReference>
<dbReference type="EC" id="2.1.1.37" evidence="1"/>
<keyword evidence="5" id="KW-0680">Restriction system</keyword>
<evidence type="ECO:0000256" key="2">
    <source>
        <dbReference type="ARBA" id="ARBA00022603"/>
    </source>
</evidence>
<keyword evidence="2 6" id="KW-0489">Methyltransferase</keyword>
<dbReference type="Proteomes" id="UP001499863">
    <property type="component" value="Unassembled WGS sequence"/>
</dbReference>
<dbReference type="Gene3D" id="3.40.50.150">
    <property type="entry name" value="Vaccinia Virus protein VP39"/>
    <property type="match status" value="1"/>
</dbReference>
<dbReference type="SUPFAM" id="SSF53335">
    <property type="entry name" value="S-adenosyl-L-methionine-dependent methyltransferases"/>
    <property type="match status" value="1"/>
</dbReference>
<evidence type="ECO:0000313" key="7">
    <source>
        <dbReference type="EMBL" id="GAA1402698.1"/>
    </source>
</evidence>
<dbReference type="Pfam" id="PF00145">
    <property type="entry name" value="DNA_methylase"/>
    <property type="match status" value="2"/>
</dbReference>
<evidence type="ECO:0000256" key="6">
    <source>
        <dbReference type="PROSITE-ProRule" id="PRU01016"/>
    </source>
</evidence>
<dbReference type="PANTHER" id="PTHR10629:SF52">
    <property type="entry name" value="DNA (CYTOSINE-5)-METHYLTRANSFERASE 1"/>
    <property type="match status" value="1"/>
</dbReference>